<dbReference type="AlphaFoldDB" id="A0AAW0CTN9"/>
<evidence type="ECO:0000313" key="2">
    <source>
        <dbReference type="EMBL" id="KAK7042146.1"/>
    </source>
</evidence>
<protein>
    <submittedName>
        <fullName evidence="2">DJ-1 protein-PfpI domain-containing protein</fullName>
    </submittedName>
</protein>
<evidence type="ECO:0000259" key="1">
    <source>
        <dbReference type="Pfam" id="PF01965"/>
    </source>
</evidence>
<dbReference type="PANTHER" id="PTHR43130:SF15">
    <property type="entry name" value="THIJ_PFPI FAMILY PROTEIN (AFU_ORTHOLOGUE AFUA_5G14240)"/>
    <property type="match status" value="1"/>
</dbReference>
<feature type="domain" description="DJ-1/PfpI" evidence="1">
    <location>
        <begin position="8"/>
        <end position="203"/>
    </location>
</feature>
<dbReference type="CDD" id="cd03139">
    <property type="entry name" value="GATase1_PfpI_2"/>
    <property type="match status" value="1"/>
</dbReference>
<sequence length="237" mass="25504">MPPQTLTVAVCLSEGVTLSDFVTPMELLTTLNDGFYESAMKSVMADVPYQVEIDYLAPTMEPVVGVKGRNAPTVNPSLTYDAAMHPESGKQFDIIWVPAGPGPDFDTGASLIPDSEIKFIAQQAPKAKYVMSVCTGSFQLALAGVLSGKRATTNKLWFNVVKAATAKDIEWVPEARWVVADGGKIWTSSGVAAGSDMALAFIEHLTNAKIARHIRGGFEIPEVTEKDDPFAKFHGLI</sequence>
<evidence type="ECO:0000313" key="3">
    <source>
        <dbReference type="Proteomes" id="UP001362999"/>
    </source>
</evidence>
<dbReference type="InterPro" id="IPR052158">
    <property type="entry name" value="INH-QAR"/>
</dbReference>
<keyword evidence="3" id="KW-1185">Reference proteome</keyword>
<gene>
    <name evidence="2" type="ORF">R3P38DRAFT_2888748</name>
</gene>
<dbReference type="Gene3D" id="3.40.50.880">
    <property type="match status" value="1"/>
</dbReference>
<reference evidence="2 3" key="1">
    <citation type="journal article" date="2024" name="J Genomics">
        <title>Draft genome sequencing and assembly of Favolaschia claudopus CIRM-BRFM 2984 isolated from oak limbs.</title>
        <authorList>
            <person name="Navarro D."/>
            <person name="Drula E."/>
            <person name="Chaduli D."/>
            <person name="Cazenave R."/>
            <person name="Ahrendt S."/>
            <person name="Wang J."/>
            <person name="Lipzen A."/>
            <person name="Daum C."/>
            <person name="Barry K."/>
            <person name="Grigoriev I.V."/>
            <person name="Favel A."/>
            <person name="Rosso M.N."/>
            <person name="Martin F."/>
        </authorList>
    </citation>
    <scope>NUCLEOTIDE SEQUENCE [LARGE SCALE GENOMIC DNA]</scope>
    <source>
        <strain evidence="2 3">CIRM-BRFM 2984</strain>
    </source>
</reference>
<dbReference type="InterPro" id="IPR002818">
    <property type="entry name" value="DJ-1/PfpI"/>
</dbReference>
<accession>A0AAW0CTN9</accession>
<dbReference type="Pfam" id="PF01965">
    <property type="entry name" value="DJ-1_PfpI"/>
    <property type="match status" value="1"/>
</dbReference>
<dbReference type="InterPro" id="IPR029062">
    <property type="entry name" value="Class_I_gatase-like"/>
</dbReference>
<proteinExistence type="predicted"/>
<name>A0AAW0CTN9_9AGAR</name>
<dbReference type="Proteomes" id="UP001362999">
    <property type="component" value="Unassembled WGS sequence"/>
</dbReference>
<dbReference type="EMBL" id="JAWWNJ010000013">
    <property type="protein sequence ID" value="KAK7042146.1"/>
    <property type="molecule type" value="Genomic_DNA"/>
</dbReference>
<dbReference type="SUPFAM" id="SSF52317">
    <property type="entry name" value="Class I glutamine amidotransferase-like"/>
    <property type="match status" value="1"/>
</dbReference>
<dbReference type="PANTHER" id="PTHR43130">
    <property type="entry name" value="ARAC-FAMILY TRANSCRIPTIONAL REGULATOR"/>
    <property type="match status" value="1"/>
</dbReference>
<comment type="caution">
    <text evidence="2">The sequence shown here is derived from an EMBL/GenBank/DDBJ whole genome shotgun (WGS) entry which is preliminary data.</text>
</comment>
<organism evidence="2 3">
    <name type="scientific">Favolaschia claudopus</name>
    <dbReference type="NCBI Taxonomy" id="2862362"/>
    <lineage>
        <taxon>Eukaryota</taxon>
        <taxon>Fungi</taxon>
        <taxon>Dikarya</taxon>
        <taxon>Basidiomycota</taxon>
        <taxon>Agaricomycotina</taxon>
        <taxon>Agaricomycetes</taxon>
        <taxon>Agaricomycetidae</taxon>
        <taxon>Agaricales</taxon>
        <taxon>Marasmiineae</taxon>
        <taxon>Mycenaceae</taxon>
        <taxon>Favolaschia</taxon>
    </lineage>
</organism>